<reference evidence="1" key="1">
    <citation type="submission" date="2023-03" db="EMBL/GenBank/DDBJ databases">
        <title>Massive genome expansion in bonnet fungi (Mycena s.s.) driven by repeated elements and novel gene families across ecological guilds.</title>
        <authorList>
            <consortium name="Lawrence Berkeley National Laboratory"/>
            <person name="Harder C.B."/>
            <person name="Miyauchi S."/>
            <person name="Viragh M."/>
            <person name="Kuo A."/>
            <person name="Thoen E."/>
            <person name="Andreopoulos B."/>
            <person name="Lu D."/>
            <person name="Skrede I."/>
            <person name="Drula E."/>
            <person name="Henrissat B."/>
            <person name="Morin E."/>
            <person name="Kohler A."/>
            <person name="Barry K."/>
            <person name="LaButti K."/>
            <person name="Morin E."/>
            <person name="Salamov A."/>
            <person name="Lipzen A."/>
            <person name="Mereny Z."/>
            <person name="Hegedus B."/>
            <person name="Baldrian P."/>
            <person name="Stursova M."/>
            <person name="Weitz H."/>
            <person name="Taylor A."/>
            <person name="Grigoriev I.V."/>
            <person name="Nagy L.G."/>
            <person name="Martin F."/>
            <person name="Kauserud H."/>
        </authorList>
    </citation>
    <scope>NUCLEOTIDE SEQUENCE</scope>
    <source>
        <strain evidence="1">CBHHK200</strain>
    </source>
</reference>
<dbReference type="InterPro" id="IPR032675">
    <property type="entry name" value="LRR_dom_sf"/>
</dbReference>
<organism evidence="1 2">
    <name type="scientific">Mycena alexandri</name>
    <dbReference type="NCBI Taxonomy" id="1745969"/>
    <lineage>
        <taxon>Eukaryota</taxon>
        <taxon>Fungi</taxon>
        <taxon>Dikarya</taxon>
        <taxon>Basidiomycota</taxon>
        <taxon>Agaricomycotina</taxon>
        <taxon>Agaricomycetes</taxon>
        <taxon>Agaricomycetidae</taxon>
        <taxon>Agaricales</taxon>
        <taxon>Marasmiineae</taxon>
        <taxon>Mycenaceae</taxon>
        <taxon>Mycena</taxon>
    </lineage>
</organism>
<dbReference type="Proteomes" id="UP001218188">
    <property type="component" value="Unassembled WGS sequence"/>
</dbReference>
<dbReference type="EMBL" id="JARJCM010000249">
    <property type="protein sequence ID" value="KAJ7020850.1"/>
    <property type="molecule type" value="Genomic_DNA"/>
</dbReference>
<gene>
    <name evidence="1" type="ORF">C8F04DRAFT_277581</name>
</gene>
<dbReference type="AlphaFoldDB" id="A0AAD6S4T8"/>
<evidence type="ECO:0000313" key="1">
    <source>
        <dbReference type="EMBL" id="KAJ7020850.1"/>
    </source>
</evidence>
<keyword evidence="2" id="KW-1185">Reference proteome</keyword>
<comment type="caution">
    <text evidence="1">The sequence shown here is derived from an EMBL/GenBank/DDBJ whole genome shotgun (WGS) entry which is preliminary data.</text>
</comment>
<accession>A0AAD6S4T8</accession>
<evidence type="ECO:0000313" key="2">
    <source>
        <dbReference type="Proteomes" id="UP001218188"/>
    </source>
</evidence>
<dbReference type="SUPFAM" id="SSF52047">
    <property type="entry name" value="RNI-like"/>
    <property type="match status" value="1"/>
</dbReference>
<sequence length="504" mass="56015">MHRCLNILEIADMICALLDPRISSVSGPTPYRHLASVARTCTALQGPALDHLWSSTALSKILIRCMPSDLWAIATVDGKWSKEQAILLLRPVRDLDWNRVHLYAPRVKTLSSGNGWSLHGIFPALSMALPDALFPNLQTLDWGDYDEDFHYIHLFLHPTLTTIKCSPSSDSDSSLLSTLMAKCPRLTNITVSTLLSPGVLVSEFVRKLQCAEHISVTIVDAAALQHVSHLNTLKSLTLHTLPNTLQLPPVGRKATFPVLRQFSVDDTEVGPTTQVLRWCSGVPLDTFNVAFYEPLTAKEMRGLVTAMSTAFLHSSLTDLCIGNSCDDLNIDPDVYLNPFQSLRHVFIFANLVSLTIASPLGFDLDDEAVLELAKAWPRITVLRLGVRCSARTPRTTLSCLHSFAQNCPRLQILGMLLNATAVPICTTSLAQRSLHTLEVDHSSLAADPVSVARFLSGMFPEMTDIETFREYYDNDDEDDLMFDDEDVRLHNQWKEVQELLDGNQ</sequence>
<protein>
    <recommendedName>
        <fullName evidence="3">F-box domain-containing protein</fullName>
    </recommendedName>
</protein>
<evidence type="ECO:0008006" key="3">
    <source>
        <dbReference type="Google" id="ProtNLM"/>
    </source>
</evidence>
<name>A0AAD6S4T8_9AGAR</name>
<proteinExistence type="predicted"/>
<dbReference type="Gene3D" id="3.80.10.10">
    <property type="entry name" value="Ribonuclease Inhibitor"/>
    <property type="match status" value="1"/>
</dbReference>